<dbReference type="InterPro" id="IPR036097">
    <property type="entry name" value="HisK_dim/P_sf"/>
</dbReference>
<evidence type="ECO:0000256" key="19">
    <source>
        <dbReference type="ARBA" id="ARBA00023026"/>
    </source>
</evidence>
<evidence type="ECO:0000256" key="15">
    <source>
        <dbReference type="ARBA" id="ARBA00022912"/>
    </source>
</evidence>
<evidence type="ECO:0000256" key="5">
    <source>
        <dbReference type="ARBA" id="ARBA00012438"/>
    </source>
</evidence>
<protein>
    <recommendedName>
        <fullName evidence="21">Signal transduction histidine-protein kinase/phosphatase MprB</fullName>
        <ecNumber evidence="5">2.7.13.3</ecNumber>
    </recommendedName>
    <alternativeName>
        <fullName evidence="22">Mycobacterial persistence regulator B</fullName>
    </alternativeName>
</protein>
<evidence type="ECO:0000256" key="23">
    <source>
        <dbReference type="SAM" id="Coils"/>
    </source>
</evidence>
<keyword evidence="9 24" id="KW-0812">Transmembrane</keyword>
<dbReference type="InterPro" id="IPR036890">
    <property type="entry name" value="HATPase_C_sf"/>
</dbReference>
<evidence type="ECO:0000256" key="10">
    <source>
        <dbReference type="ARBA" id="ARBA00022741"/>
    </source>
</evidence>
<evidence type="ECO:0000256" key="17">
    <source>
        <dbReference type="ARBA" id="ARBA00023012"/>
    </source>
</evidence>
<keyword evidence="17" id="KW-0902">Two-component regulatory system</keyword>
<dbReference type="SMART" id="SM00304">
    <property type="entry name" value="HAMP"/>
    <property type="match status" value="1"/>
</dbReference>
<keyword evidence="10" id="KW-0547">Nucleotide-binding</keyword>
<comment type="subcellular location">
    <subcellularLocation>
        <location evidence="4">Cell membrane</location>
        <topology evidence="4">Multi-pass membrane protein</topology>
    </subcellularLocation>
</comment>
<evidence type="ECO:0000256" key="18">
    <source>
        <dbReference type="ARBA" id="ARBA00023016"/>
    </source>
</evidence>
<dbReference type="Gene3D" id="6.10.340.10">
    <property type="match status" value="1"/>
</dbReference>
<evidence type="ECO:0000256" key="14">
    <source>
        <dbReference type="ARBA" id="ARBA00022842"/>
    </source>
</evidence>
<dbReference type="SUPFAM" id="SSF47384">
    <property type="entry name" value="Homodimeric domain of signal transducing histidine kinase"/>
    <property type="match status" value="1"/>
</dbReference>
<sequence length="437" mass="47276">MRRLVIRTVLIVVALALLTFAVPLGVVARFWFFDDEQRELEREALSAVTRVGPSFAAGDPVELAQLEADTNVAVYDQEGRRVVGSGPATLEEPLGVGVRAGSAVDGRFDGQVVVVVPVSANETVIAAVRASVPVATVWRRIILTWIAELILVLLALTATLLVARRQARLLSEPLEDLSAVSLRIADGDLTARARTSRIREIAQVAATQNFMVDRLSELLDRGRQFTLNASHQLRTPLAGLQLGLDGALDDPESGSEVLREHLRDSRRQVEELHRRLDDVLRLAGGREQHWSSGPSEPLADLLDRREKHWHGRFAAHGRIIRIDVATSVAGTLLPGQVLRQVLDALIDNSLRHGRGTLTVTGRELGDAAVLIDIADEGAMVLAPEDAFERGVSGADGSGIGLSVSRELVEAVGGRLLLSRTEPTTFTIVLTPPAPPIR</sequence>
<dbReference type="GO" id="GO:0005524">
    <property type="term" value="F:ATP binding"/>
    <property type="evidence" value="ECO:0007669"/>
    <property type="project" value="UniProtKB-KW"/>
</dbReference>
<keyword evidence="16 24" id="KW-1133">Transmembrane helix</keyword>
<feature type="domain" description="Histidine kinase" evidence="25">
    <location>
        <begin position="228"/>
        <end position="433"/>
    </location>
</feature>
<feature type="transmembrane region" description="Helical" evidence="24">
    <location>
        <begin position="142"/>
        <end position="163"/>
    </location>
</feature>
<comment type="cofactor">
    <cofactor evidence="3">
        <name>Mg(2+)</name>
        <dbReference type="ChEBI" id="CHEBI:18420"/>
    </cofactor>
</comment>
<dbReference type="GO" id="GO:0004721">
    <property type="term" value="F:phosphoprotein phosphatase activity"/>
    <property type="evidence" value="ECO:0007669"/>
    <property type="project" value="UniProtKB-KW"/>
</dbReference>
<proteinExistence type="predicted"/>
<dbReference type="GO" id="GO:0005886">
    <property type="term" value="C:plasma membrane"/>
    <property type="evidence" value="ECO:0007669"/>
    <property type="project" value="UniProtKB-SubCell"/>
</dbReference>
<evidence type="ECO:0000259" key="25">
    <source>
        <dbReference type="PROSITE" id="PS50109"/>
    </source>
</evidence>
<dbReference type="Gene3D" id="1.10.287.130">
    <property type="match status" value="1"/>
</dbReference>
<evidence type="ECO:0000256" key="3">
    <source>
        <dbReference type="ARBA" id="ARBA00001946"/>
    </source>
</evidence>
<keyword evidence="8" id="KW-0808">Transferase</keyword>
<dbReference type="InterPro" id="IPR004358">
    <property type="entry name" value="Sig_transdc_His_kin-like_C"/>
</dbReference>
<feature type="coiled-coil region" evidence="23">
    <location>
        <begin position="255"/>
        <end position="282"/>
    </location>
</feature>
<dbReference type="EMBL" id="CP159218">
    <property type="protein sequence ID" value="XCG63284.1"/>
    <property type="molecule type" value="Genomic_DNA"/>
</dbReference>
<evidence type="ECO:0000256" key="13">
    <source>
        <dbReference type="ARBA" id="ARBA00022840"/>
    </source>
</evidence>
<evidence type="ECO:0000313" key="27">
    <source>
        <dbReference type="EMBL" id="XCG63284.1"/>
    </source>
</evidence>
<keyword evidence="14" id="KW-0460">Magnesium</keyword>
<keyword evidence="12" id="KW-0378">Hydrolase</keyword>
<dbReference type="AlphaFoldDB" id="A0AAU8DMT0"/>
<keyword evidence="6" id="KW-1003">Cell membrane</keyword>
<dbReference type="Pfam" id="PF02518">
    <property type="entry name" value="HATPase_c"/>
    <property type="match status" value="1"/>
</dbReference>
<dbReference type="SMART" id="SM00387">
    <property type="entry name" value="HATPase_c"/>
    <property type="match status" value="1"/>
</dbReference>
<dbReference type="Pfam" id="PF00512">
    <property type="entry name" value="HisKA"/>
    <property type="match status" value="1"/>
</dbReference>
<evidence type="ECO:0000256" key="24">
    <source>
        <dbReference type="SAM" id="Phobius"/>
    </source>
</evidence>
<evidence type="ECO:0000256" key="9">
    <source>
        <dbReference type="ARBA" id="ARBA00022692"/>
    </source>
</evidence>
<accession>A0AAU8DMT0</accession>
<keyword evidence="19" id="KW-0843">Virulence</keyword>
<dbReference type="PANTHER" id="PTHR44936">
    <property type="entry name" value="SENSOR PROTEIN CREC"/>
    <property type="match status" value="1"/>
</dbReference>
<evidence type="ECO:0000256" key="4">
    <source>
        <dbReference type="ARBA" id="ARBA00004651"/>
    </source>
</evidence>
<comment type="catalytic activity">
    <reaction evidence="1">
        <text>ATP + protein L-histidine = ADP + protein N-phospho-L-histidine.</text>
        <dbReference type="EC" id="2.7.13.3"/>
    </reaction>
</comment>
<dbReference type="GO" id="GO:0000155">
    <property type="term" value="F:phosphorelay sensor kinase activity"/>
    <property type="evidence" value="ECO:0007669"/>
    <property type="project" value="InterPro"/>
</dbReference>
<evidence type="ECO:0000256" key="6">
    <source>
        <dbReference type="ARBA" id="ARBA00022475"/>
    </source>
</evidence>
<dbReference type="PROSITE" id="PS50109">
    <property type="entry name" value="HIS_KIN"/>
    <property type="match status" value="1"/>
</dbReference>
<keyword evidence="11" id="KW-0418">Kinase</keyword>
<dbReference type="InterPro" id="IPR050980">
    <property type="entry name" value="2C_sensor_his_kinase"/>
</dbReference>
<reference evidence="27" key="1">
    <citation type="submission" date="2024-05" db="EMBL/GenBank/DDBJ databases">
        <authorList>
            <person name="Cai S.Y."/>
            <person name="Jin L.M."/>
            <person name="Li H.R."/>
        </authorList>
    </citation>
    <scope>NUCLEOTIDE SEQUENCE</scope>
    <source>
        <strain evidence="27">A5-74</strain>
    </source>
</reference>
<keyword evidence="18" id="KW-0346">Stress response</keyword>
<keyword evidence="20" id="KW-0464">Manganese</keyword>
<dbReference type="RefSeq" id="WP_353648899.1">
    <property type="nucleotide sequence ID" value="NZ_CP159218.1"/>
</dbReference>
<comment type="cofactor">
    <cofactor evidence="2">
        <name>Mn(2+)</name>
        <dbReference type="ChEBI" id="CHEBI:29035"/>
    </cofactor>
</comment>
<dbReference type="PRINTS" id="PR00344">
    <property type="entry name" value="BCTRLSENSOR"/>
</dbReference>
<dbReference type="Pfam" id="PF00672">
    <property type="entry name" value="HAMP"/>
    <property type="match status" value="1"/>
</dbReference>
<organism evidence="27">
    <name type="scientific">Nakamurella sp. A5-74</name>
    <dbReference type="NCBI Taxonomy" id="3158264"/>
    <lineage>
        <taxon>Bacteria</taxon>
        <taxon>Bacillati</taxon>
        <taxon>Actinomycetota</taxon>
        <taxon>Actinomycetes</taxon>
        <taxon>Nakamurellales</taxon>
        <taxon>Nakamurellaceae</taxon>
        <taxon>Nakamurella</taxon>
    </lineage>
</organism>
<dbReference type="PROSITE" id="PS50885">
    <property type="entry name" value="HAMP"/>
    <property type="match status" value="1"/>
</dbReference>
<evidence type="ECO:0000256" key="8">
    <source>
        <dbReference type="ARBA" id="ARBA00022679"/>
    </source>
</evidence>
<dbReference type="CDD" id="cd00082">
    <property type="entry name" value="HisKA"/>
    <property type="match status" value="1"/>
</dbReference>
<dbReference type="InterPro" id="IPR003594">
    <property type="entry name" value="HATPase_dom"/>
</dbReference>
<keyword evidence="15" id="KW-0904">Protein phosphatase</keyword>
<gene>
    <name evidence="27" type="ORF">ABLG96_19100</name>
</gene>
<dbReference type="InterPro" id="IPR005467">
    <property type="entry name" value="His_kinase_dom"/>
</dbReference>
<evidence type="ECO:0000256" key="12">
    <source>
        <dbReference type="ARBA" id="ARBA00022801"/>
    </source>
</evidence>
<name>A0AAU8DMT0_9ACTN</name>
<evidence type="ECO:0000256" key="7">
    <source>
        <dbReference type="ARBA" id="ARBA00022553"/>
    </source>
</evidence>
<evidence type="ECO:0000256" key="21">
    <source>
        <dbReference type="ARBA" id="ARBA00040454"/>
    </source>
</evidence>
<dbReference type="CDD" id="cd06225">
    <property type="entry name" value="HAMP"/>
    <property type="match status" value="1"/>
</dbReference>
<evidence type="ECO:0000256" key="16">
    <source>
        <dbReference type="ARBA" id="ARBA00022989"/>
    </source>
</evidence>
<keyword evidence="7" id="KW-0597">Phosphoprotein</keyword>
<evidence type="ECO:0000256" key="11">
    <source>
        <dbReference type="ARBA" id="ARBA00022777"/>
    </source>
</evidence>
<dbReference type="EC" id="2.7.13.3" evidence="5"/>
<dbReference type="InterPro" id="IPR003660">
    <property type="entry name" value="HAMP_dom"/>
</dbReference>
<dbReference type="Gene3D" id="3.30.565.10">
    <property type="entry name" value="Histidine kinase-like ATPase, C-terminal domain"/>
    <property type="match status" value="1"/>
</dbReference>
<dbReference type="PANTHER" id="PTHR44936:SF9">
    <property type="entry name" value="SENSOR PROTEIN CREC"/>
    <property type="match status" value="1"/>
</dbReference>
<evidence type="ECO:0000256" key="20">
    <source>
        <dbReference type="ARBA" id="ARBA00023211"/>
    </source>
</evidence>
<evidence type="ECO:0000256" key="2">
    <source>
        <dbReference type="ARBA" id="ARBA00001936"/>
    </source>
</evidence>
<evidence type="ECO:0000256" key="22">
    <source>
        <dbReference type="ARBA" id="ARBA00041776"/>
    </source>
</evidence>
<dbReference type="InterPro" id="IPR003661">
    <property type="entry name" value="HisK_dim/P_dom"/>
</dbReference>
<evidence type="ECO:0000256" key="1">
    <source>
        <dbReference type="ARBA" id="ARBA00000085"/>
    </source>
</evidence>
<feature type="domain" description="HAMP" evidence="26">
    <location>
        <begin position="168"/>
        <end position="220"/>
    </location>
</feature>
<keyword evidence="23" id="KW-0175">Coiled coil</keyword>
<dbReference type="SUPFAM" id="SSF158472">
    <property type="entry name" value="HAMP domain-like"/>
    <property type="match status" value="1"/>
</dbReference>
<dbReference type="SUPFAM" id="SSF55874">
    <property type="entry name" value="ATPase domain of HSP90 chaperone/DNA topoisomerase II/histidine kinase"/>
    <property type="match status" value="1"/>
</dbReference>
<keyword evidence="13 27" id="KW-0067">ATP-binding</keyword>
<dbReference type="SMART" id="SM00388">
    <property type="entry name" value="HisKA"/>
    <property type="match status" value="1"/>
</dbReference>
<evidence type="ECO:0000259" key="26">
    <source>
        <dbReference type="PROSITE" id="PS50885"/>
    </source>
</evidence>
<keyword evidence="24" id="KW-0472">Membrane</keyword>